<proteinExistence type="predicted"/>
<gene>
    <name evidence="2" type="ORF">AAEO56_01900</name>
</gene>
<accession>A0ABU9HS69</accession>
<keyword evidence="1" id="KW-0812">Transmembrane</keyword>
<dbReference type="EMBL" id="JBBYHR010000001">
    <property type="protein sequence ID" value="MEL1243002.1"/>
    <property type="molecule type" value="Genomic_DNA"/>
</dbReference>
<dbReference type="Proteomes" id="UP001464555">
    <property type="component" value="Unassembled WGS sequence"/>
</dbReference>
<protein>
    <submittedName>
        <fullName evidence="2">Uncharacterized protein</fullName>
    </submittedName>
</protein>
<keyword evidence="1" id="KW-1133">Transmembrane helix</keyword>
<reference evidence="2 3" key="1">
    <citation type="submission" date="2024-04" db="EMBL/GenBank/DDBJ databases">
        <title>Flavobacterium sp. DGU11 16S ribosomal RNA gene Genome sequencing and assembly.</title>
        <authorList>
            <person name="Park S."/>
        </authorList>
    </citation>
    <scope>NUCLEOTIDE SEQUENCE [LARGE SCALE GENOMIC DNA]</scope>
    <source>
        <strain evidence="2 3">DGU11</strain>
    </source>
</reference>
<evidence type="ECO:0000313" key="3">
    <source>
        <dbReference type="Proteomes" id="UP001464555"/>
    </source>
</evidence>
<feature type="transmembrane region" description="Helical" evidence="1">
    <location>
        <begin position="69"/>
        <end position="91"/>
    </location>
</feature>
<keyword evidence="3" id="KW-1185">Reference proteome</keyword>
<comment type="caution">
    <text evidence="2">The sequence shown here is derived from an EMBL/GenBank/DDBJ whole genome shotgun (WGS) entry which is preliminary data.</text>
</comment>
<evidence type="ECO:0000313" key="2">
    <source>
        <dbReference type="EMBL" id="MEL1243002.1"/>
    </source>
</evidence>
<name>A0ABU9HS69_9FLAO</name>
<organism evidence="2 3">
    <name type="scientific">Flavobacterium arundinis</name>
    <dbReference type="NCBI Taxonomy" id="3139143"/>
    <lineage>
        <taxon>Bacteria</taxon>
        <taxon>Pseudomonadati</taxon>
        <taxon>Bacteroidota</taxon>
        <taxon>Flavobacteriia</taxon>
        <taxon>Flavobacteriales</taxon>
        <taxon>Flavobacteriaceae</taxon>
        <taxon>Flavobacterium</taxon>
    </lineage>
</organism>
<feature type="transmembrane region" description="Helical" evidence="1">
    <location>
        <begin position="31"/>
        <end position="48"/>
    </location>
</feature>
<sequence>MKAFWNYYITVNVFNCCFSFIAAFFSAKAVWFPILFCSMGIAVGILAFNTFYKAQYYFYHNLGYTRQRMAFMTFAVNLVPGLLILLLILQFS</sequence>
<feature type="transmembrane region" description="Helical" evidence="1">
    <location>
        <begin position="7"/>
        <end position="25"/>
    </location>
</feature>
<keyword evidence="1" id="KW-0472">Membrane</keyword>
<dbReference type="RefSeq" id="WP_341695320.1">
    <property type="nucleotide sequence ID" value="NZ_JBBYHR010000001.1"/>
</dbReference>
<evidence type="ECO:0000256" key="1">
    <source>
        <dbReference type="SAM" id="Phobius"/>
    </source>
</evidence>